<feature type="region of interest" description="Disordered" evidence="1">
    <location>
        <begin position="310"/>
        <end position="346"/>
    </location>
</feature>
<sequence>MSLDLLGPLTTTWTAPATCSLLFAYPDRVGHMIAYRGERCDATAGARDGANCWPPRREGIPDKSSAMLGWGFYSPGLVCPDGYTTACTAIFGQRADWVTQFPLVAGETAVGCCPTYVLSLIQKHKISFLPNPFSEHDVLTSNHLGNQNSGYECTNWNQFGNTCYATPKEMTVTTAVCGADGISSQGKYVFPATVSVGVSDGSSSTISMLWAPMFQLNFRQLDLSSHEATSSAPRTSKTPSPTSTSSQASEQAGATTSSSLSKGAIAGIAVGSVVAGLVVGAASIIVIFRHRRHRKVAQAAAAQNLLHEQAKPEMDGQGQNRAWYGQQAEPQEMQAPFPLSELPAHR</sequence>
<dbReference type="AlphaFoldDB" id="A0A0A2VAJ9"/>
<dbReference type="OrthoDB" id="5429716at2759"/>
<name>A0A0A2VAJ9_BEABA</name>
<feature type="region of interest" description="Disordered" evidence="1">
    <location>
        <begin position="225"/>
        <end position="256"/>
    </location>
</feature>
<accession>A0A0A2VAJ9</accession>
<keyword evidence="2" id="KW-1133">Transmembrane helix</keyword>
<dbReference type="CDD" id="cd12087">
    <property type="entry name" value="TM_EGFR-like"/>
    <property type="match status" value="1"/>
</dbReference>
<feature type="compositionally biased region" description="Low complexity" evidence="1">
    <location>
        <begin position="228"/>
        <end position="256"/>
    </location>
</feature>
<evidence type="ECO:0000313" key="4">
    <source>
        <dbReference type="Proteomes" id="UP000030106"/>
    </source>
</evidence>
<evidence type="ECO:0000256" key="1">
    <source>
        <dbReference type="SAM" id="MobiDB-lite"/>
    </source>
</evidence>
<proteinExistence type="predicted"/>
<gene>
    <name evidence="3" type="ORF">BBAD15_g11387</name>
</gene>
<organism evidence="3 4">
    <name type="scientific">Beauveria bassiana D1-5</name>
    <dbReference type="NCBI Taxonomy" id="1245745"/>
    <lineage>
        <taxon>Eukaryota</taxon>
        <taxon>Fungi</taxon>
        <taxon>Dikarya</taxon>
        <taxon>Ascomycota</taxon>
        <taxon>Pezizomycotina</taxon>
        <taxon>Sordariomycetes</taxon>
        <taxon>Hypocreomycetidae</taxon>
        <taxon>Hypocreales</taxon>
        <taxon>Cordycipitaceae</taxon>
        <taxon>Beauveria</taxon>
    </lineage>
</organism>
<protein>
    <submittedName>
        <fullName evidence="3">Uncharacterized protein</fullName>
    </submittedName>
</protein>
<dbReference type="EMBL" id="ANFO01001230">
    <property type="protein sequence ID" value="KGQ03362.1"/>
    <property type="molecule type" value="Genomic_DNA"/>
</dbReference>
<dbReference type="HOGENOM" id="CLU_063299_1_0_1"/>
<feature type="transmembrane region" description="Helical" evidence="2">
    <location>
        <begin position="264"/>
        <end position="288"/>
    </location>
</feature>
<dbReference type="Proteomes" id="UP000030106">
    <property type="component" value="Unassembled WGS sequence"/>
</dbReference>
<reference evidence="3 4" key="1">
    <citation type="submission" date="2012-10" db="EMBL/GenBank/DDBJ databases">
        <title>Genome sequencing and analysis of entomopathogenic fungi Beauveria bassiana D1-5.</title>
        <authorList>
            <person name="Li Q."/>
            <person name="Wang L."/>
            <person name="Zhang Z."/>
            <person name="Wang Q."/>
            <person name="Ren J."/>
            <person name="Wang M."/>
            <person name="Xu W."/>
            <person name="Wang J."/>
            <person name="Lu Y."/>
            <person name="Du Q."/>
            <person name="Sun Z."/>
        </authorList>
    </citation>
    <scope>NUCLEOTIDE SEQUENCE [LARGE SCALE GENOMIC DNA]</scope>
    <source>
        <strain evidence="3 4">D1-5</strain>
    </source>
</reference>
<comment type="caution">
    <text evidence="3">The sequence shown here is derived from an EMBL/GenBank/DDBJ whole genome shotgun (WGS) entry which is preliminary data.</text>
</comment>
<dbReference type="STRING" id="1245745.A0A0A2VAJ9"/>
<evidence type="ECO:0000313" key="3">
    <source>
        <dbReference type="EMBL" id="KGQ03362.1"/>
    </source>
</evidence>
<keyword evidence="2" id="KW-0472">Membrane</keyword>
<evidence type="ECO:0000256" key="2">
    <source>
        <dbReference type="SAM" id="Phobius"/>
    </source>
</evidence>
<keyword evidence="2" id="KW-0812">Transmembrane</keyword>